<dbReference type="EMBL" id="JBEPNZ010000001">
    <property type="protein sequence ID" value="MET3944706.1"/>
    <property type="molecule type" value="Genomic_DNA"/>
</dbReference>
<organism evidence="1 2">
    <name type="scientific">Corynebacterium mucifaciens</name>
    <dbReference type="NCBI Taxonomy" id="57171"/>
    <lineage>
        <taxon>Bacteria</taxon>
        <taxon>Bacillati</taxon>
        <taxon>Actinomycetota</taxon>
        <taxon>Actinomycetes</taxon>
        <taxon>Mycobacteriales</taxon>
        <taxon>Corynebacteriaceae</taxon>
        <taxon>Corynebacterium</taxon>
    </lineage>
</organism>
<accession>A0ABV2NZ63</accession>
<comment type="caution">
    <text evidence="1">The sequence shown here is derived from an EMBL/GenBank/DDBJ whole genome shotgun (WGS) entry which is preliminary data.</text>
</comment>
<keyword evidence="2" id="KW-1185">Reference proteome</keyword>
<dbReference type="Proteomes" id="UP001549139">
    <property type="component" value="Unassembled WGS sequence"/>
</dbReference>
<evidence type="ECO:0000313" key="2">
    <source>
        <dbReference type="Proteomes" id="UP001549139"/>
    </source>
</evidence>
<sequence length="38" mass="4256">MKGFINSIRAWFRDEERGIASLTELSPLAVLPHADARS</sequence>
<evidence type="ECO:0000313" key="1">
    <source>
        <dbReference type="EMBL" id="MET3944706.1"/>
    </source>
</evidence>
<reference evidence="1 2" key="1">
    <citation type="submission" date="2024-06" db="EMBL/GenBank/DDBJ databases">
        <title>Sequencing the genomes of 1000 actinobacteria strains.</title>
        <authorList>
            <person name="Klenk H.-P."/>
        </authorList>
    </citation>
    <scope>NUCLEOTIDE SEQUENCE [LARGE SCALE GENOMIC DNA]</scope>
    <source>
        <strain evidence="1 2">DSM 44265</strain>
    </source>
</reference>
<name>A0ABV2NZ63_9CORY</name>
<proteinExistence type="predicted"/>
<protein>
    <submittedName>
        <fullName evidence="1">Uncharacterized protein</fullName>
    </submittedName>
</protein>
<gene>
    <name evidence="1" type="ORF">JOF50_001505</name>
</gene>